<dbReference type="eggNOG" id="KOG1299">
    <property type="taxonomic scope" value="Eukaryota"/>
</dbReference>
<evidence type="ECO:0000256" key="1">
    <source>
        <dbReference type="ARBA" id="ARBA00009884"/>
    </source>
</evidence>
<dbReference type="GO" id="GO:0031201">
    <property type="term" value="C:SNARE complex"/>
    <property type="evidence" value="ECO:0007669"/>
    <property type="project" value="EnsemblFungi"/>
</dbReference>
<dbReference type="Gene3D" id="3.40.50.2060">
    <property type="match status" value="1"/>
</dbReference>
<dbReference type="InParanoid" id="G8ZWJ4"/>
<dbReference type="GO" id="GO:0000149">
    <property type="term" value="F:SNARE binding"/>
    <property type="evidence" value="ECO:0007669"/>
    <property type="project" value="EnsemblFungi"/>
</dbReference>
<feature type="region of interest" description="Disordered" evidence="2">
    <location>
        <begin position="511"/>
        <end position="530"/>
    </location>
</feature>
<gene>
    <name evidence="3" type="primary">TDEL0F01770</name>
    <name evidence="3" type="ORF">TDEL_0F01770</name>
</gene>
<evidence type="ECO:0000313" key="3">
    <source>
        <dbReference type="EMBL" id="CCE92988.1"/>
    </source>
</evidence>
<dbReference type="STRING" id="1076872.G8ZWJ4"/>
<dbReference type="KEGG" id="tdl:TDEL_0F01770"/>
<organism evidence="3 4">
    <name type="scientific">Torulaspora delbrueckii</name>
    <name type="common">Yeast</name>
    <name type="synonym">Candida colliculosa</name>
    <dbReference type="NCBI Taxonomy" id="4950"/>
    <lineage>
        <taxon>Eukaryota</taxon>
        <taxon>Fungi</taxon>
        <taxon>Dikarya</taxon>
        <taxon>Ascomycota</taxon>
        <taxon>Saccharomycotina</taxon>
        <taxon>Saccharomycetes</taxon>
        <taxon>Saccharomycetales</taxon>
        <taxon>Saccharomycetaceae</taxon>
        <taxon>Torulaspora</taxon>
    </lineage>
</organism>
<dbReference type="GO" id="GO:0048210">
    <property type="term" value="P:Golgi vesicle fusion to target membrane"/>
    <property type="evidence" value="ECO:0007669"/>
    <property type="project" value="EnsemblFungi"/>
</dbReference>
<dbReference type="SUPFAM" id="SSF56815">
    <property type="entry name" value="Sec1/munc18-like (SM) proteins"/>
    <property type="match status" value="1"/>
</dbReference>
<protein>
    <submittedName>
        <fullName evidence="3">Uncharacterized protein</fullName>
    </submittedName>
</protein>
<dbReference type="GO" id="GO:0035543">
    <property type="term" value="P:positive regulation of SNARE complex assembly"/>
    <property type="evidence" value="ECO:0007669"/>
    <property type="project" value="EnsemblFungi"/>
</dbReference>
<dbReference type="FunCoup" id="G8ZWJ4">
    <property type="interactions" value="896"/>
</dbReference>
<dbReference type="GO" id="GO:0007035">
    <property type="term" value="P:vacuolar acidification"/>
    <property type="evidence" value="ECO:0007669"/>
    <property type="project" value="EnsemblFungi"/>
</dbReference>
<dbReference type="Gene3D" id="1.25.40.60">
    <property type="match status" value="1"/>
</dbReference>
<dbReference type="GO" id="GO:0006895">
    <property type="term" value="P:Golgi to endosome transport"/>
    <property type="evidence" value="ECO:0007669"/>
    <property type="project" value="EnsemblFungi"/>
</dbReference>
<name>G8ZWJ4_TORDE</name>
<reference evidence="3 4" key="1">
    <citation type="journal article" date="2011" name="Proc. Natl. Acad. Sci. U.S.A.">
        <title>Evolutionary erosion of yeast sex chromosomes by mating-type switching accidents.</title>
        <authorList>
            <person name="Gordon J.L."/>
            <person name="Armisen D."/>
            <person name="Proux-Wera E."/>
            <person name="Oheigeartaigh S.S."/>
            <person name="Byrne K.P."/>
            <person name="Wolfe K.H."/>
        </authorList>
    </citation>
    <scope>NUCLEOTIDE SEQUENCE [LARGE SCALE GENOMIC DNA]</scope>
    <source>
        <strain evidence="4">ATCC 10662 / CBS 1146 / NBRC 0425 / NCYC 2629 / NRRL Y-866</strain>
    </source>
</reference>
<dbReference type="GO" id="GO:0000139">
    <property type="term" value="C:Golgi membrane"/>
    <property type="evidence" value="ECO:0007669"/>
    <property type="project" value="EnsemblFungi"/>
</dbReference>
<dbReference type="PANTHER" id="PTHR11679">
    <property type="entry name" value="VESICLE PROTEIN SORTING-ASSOCIATED"/>
    <property type="match status" value="1"/>
</dbReference>
<sequence length="581" mass="67266">MNLFKVSDYYIGRILNSQPKSGSGSVVEQSRIRALLLDKDTTTTISMCATQSDLLNHEIYLVDTIENQNRDTMRHLRCLVYVNPSEETIQALLKELQNPKYGEYYIFFSNMLTKSQLERLAEADDLEVVSQVEEIFQDYHILNEDFYSLDIPIERLFQSHDVWDESVLTECTKCITSLLLSLKVRPEIKFESNSKLCSKLAREINYEIEQNEKTLFDFPSMDSPPLLVLLDRKNDPLTPLLQPWTYQSMLNEYIGIKRNIVDLSGIPDIDRNLQTVTLSPKQDSFFHDTMYLNFGELGDRVKQYVTNYKDKTHSNSKIDSIEDIKNFIEKYPEFRKLSGSVAKHMAIVGELDRQLQLRNIWQLSEVEQNLAVHKDNQQDYRDMLDLFREPKLDPKYKLKLACIYLLKHGGNDAKVTEMFQILGQELPVDDVNFLHKFKRIFSSKSNEHDNQGHQLERDDLLSELARKFNSKMGSKSHPETDNVYMQHVPEISTLLTQFSKNKVPRDRLRTIGNDQAVTSPSSPTSSPPPQDIILFVVGGVTFEEARFVHQFNETMKNRMRVILGGTSVISTNDYIESIRNT</sequence>
<dbReference type="EMBL" id="HE616747">
    <property type="protein sequence ID" value="CCE92988.1"/>
    <property type="molecule type" value="Genomic_DNA"/>
</dbReference>
<dbReference type="GeneID" id="11501369"/>
<dbReference type="HOGENOM" id="CLU_013933_3_1_1"/>
<evidence type="ECO:0000256" key="2">
    <source>
        <dbReference type="SAM" id="MobiDB-lite"/>
    </source>
</evidence>
<keyword evidence="4" id="KW-1185">Reference proteome</keyword>
<comment type="similarity">
    <text evidence="1">Belongs to the STXBP/unc-18/SEC1 family.</text>
</comment>
<dbReference type="Gene3D" id="3.90.830.10">
    <property type="entry name" value="Syntaxin Binding Protein 1, Chain A, domain 2"/>
    <property type="match status" value="1"/>
</dbReference>
<dbReference type="GO" id="GO:0006896">
    <property type="term" value="P:Golgi to vacuole transport"/>
    <property type="evidence" value="ECO:0007669"/>
    <property type="project" value="EnsemblFungi"/>
</dbReference>
<dbReference type="PIRSF" id="PIRSF005715">
    <property type="entry name" value="VPS45_Sec1"/>
    <property type="match status" value="1"/>
</dbReference>
<dbReference type="Pfam" id="PF00995">
    <property type="entry name" value="Sec1"/>
    <property type="match status" value="1"/>
</dbReference>
<dbReference type="Proteomes" id="UP000005627">
    <property type="component" value="Chromosome 6"/>
</dbReference>
<dbReference type="RefSeq" id="XP_003682199.1">
    <property type="nucleotide sequence ID" value="XM_003682151.1"/>
</dbReference>
<dbReference type="InterPro" id="IPR027482">
    <property type="entry name" value="Sec1-like_dom2"/>
</dbReference>
<dbReference type="GO" id="GO:0051082">
    <property type="term" value="F:unfolded protein binding"/>
    <property type="evidence" value="ECO:0007669"/>
    <property type="project" value="EnsemblFungi"/>
</dbReference>
<dbReference type="OrthoDB" id="10266265at2759"/>
<dbReference type="InterPro" id="IPR001619">
    <property type="entry name" value="Sec1-like"/>
</dbReference>
<evidence type="ECO:0000313" key="4">
    <source>
        <dbReference type="Proteomes" id="UP000005627"/>
    </source>
</evidence>
<accession>G8ZWJ4</accession>
<dbReference type="GO" id="GO:0005829">
    <property type="term" value="C:cytosol"/>
    <property type="evidence" value="ECO:0007669"/>
    <property type="project" value="EnsemblFungi"/>
</dbReference>
<proteinExistence type="inferred from homology"/>
<dbReference type="Gene3D" id="3.40.50.1910">
    <property type="match status" value="1"/>
</dbReference>
<dbReference type="InterPro" id="IPR036045">
    <property type="entry name" value="Sec1-like_sf"/>
</dbReference>
<dbReference type="GO" id="GO:0032258">
    <property type="term" value="P:cytoplasm to vacuole targeting by the Cvt pathway"/>
    <property type="evidence" value="ECO:0007669"/>
    <property type="project" value="EnsemblFungi"/>
</dbReference>
<dbReference type="InterPro" id="IPR043154">
    <property type="entry name" value="Sec-1-like_dom1"/>
</dbReference>
<dbReference type="AlphaFoldDB" id="G8ZWJ4"/>
<dbReference type="GO" id="GO:0000011">
    <property type="term" value="P:vacuole inheritance"/>
    <property type="evidence" value="ECO:0007669"/>
    <property type="project" value="EnsemblFungi"/>
</dbReference>
<dbReference type="InterPro" id="IPR043127">
    <property type="entry name" value="Sec-1-like_dom3a"/>
</dbReference>